<reference evidence="3 4" key="1">
    <citation type="submission" date="2024-04" db="EMBL/GenBank/DDBJ databases">
        <title>WGS of bacteria from Torrens River.</title>
        <authorList>
            <person name="Wyrsch E.R."/>
            <person name="Drigo B."/>
        </authorList>
    </citation>
    <scope>NUCLEOTIDE SEQUENCE [LARGE SCALE GENOMIC DNA]</scope>
    <source>
        <strain evidence="3 4">TWI391</strain>
    </source>
</reference>
<sequence>MSQIKKGSITRLGFDFIPQVFIPKGKDENHHRFEQNPRSDYRNLTVEEIVILIENGNRADNWENILVSESFIPYQIRQSNFFGLVRIGHMAPTYLEYRNLKLESGIYNSTIVSSDLGDYVAIHHVRYMSHFIIGNDVILSNISEMETSSTAKFGNGVLREGEAEDLRIALELCNENGVRSILPFDGMQAADAYLWTRNRQDTVLQHRFKELTEKRFSTVRGTYSMIGDRCIIKNSQNIKNVQIGSDAYIKGINKLKNLTINSSPEAFTQIGEGCELVNGIVGYGCRIFYGVKAVRFILSSFSQLKYGARLINSFLGDNSTISCCEVLNSLIFPAHEQHHNNSFLCAATIMGQSNMAAGATVGSNHNSRAADGEIIAGRGFWPGLCVSLKHNSRFASYTLLVKGDFPYEMDIPIPFSLVNNDVKNDKLMIIPGYWFMYNMYALVRNANKYASRDKRLLKNQYLEYDMLAPDTINELFNSLRIIELAVGSQMNEESNSLTKEEIIRAGRAKLTGPLDQIPTSVLVKGFEHSKRKVELVKIGTAYPLFKRFIQYYGTIHMIDFLETHSFEELKNEMTNSQRLEWENIGGQLIEKNAIDQLLREIKSGKIDDWEDIHKYYHELSRSYLETKRAHAFASLLEITDVTSESISIEIVQAWLKEAISHRTWMVDEIYASRAKDYENPFRNMVYNSEEERDLVVGKLSENSFILQQRDELNGFIKCAHKLISKLSN</sequence>
<organism evidence="3 4">
    <name type="scientific">Sphingobacterium kitahiroshimense</name>
    <dbReference type="NCBI Taxonomy" id="470446"/>
    <lineage>
        <taxon>Bacteria</taxon>
        <taxon>Pseudomonadati</taxon>
        <taxon>Bacteroidota</taxon>
        <taxon>Sphingobacteriia</taxon>
        <taxon>Sphingobacteriales</taxon>
        <taxon>Sphingobacteriaceae</taxon>
        <taxon>Sphingobacterium</taxon>
    </lineage>
</organism>
<name>A0ABV0BUX0_9SPHI</name>
<dbReference type="EMBL" id="JBDJNQ010000004">
    <property type="protein sequence ID" value="MEN5377808.1"/>
    <property type="molecule type" value="Genomic_DNA"/>
</dbReference>
<proteinExistence type="predicted"/>
<feature type="domain" description="DUF6819" evidence="2">
    <location>
        <begin position="574"/>
        <end position="726"/>
    </location>
</feature>
<dbReference type="RefSeq" id="WP_183912397.1">
    <property type="nucleotide sequence ID" value="NZ_JBDJLH010000002.1"/>
</dbReference>
<protein>
    <submittedName>
        <fullName evidence="3">DUF4954 family protein</fullName>
    </submittedName>
</protein>
<dbReference type="Gene3D" id="2.160.10.10">
    <property type="entry name" value="Hexapeptide repeat proteins"/>
    <property type="match status" value="1"/>
</dbReference>
<evidence type="ECO:0000259" key="2">
    <source>
        <dbReference type="Pfam" id="PF20683"/>
    </source>
</evidence>
<dbReference type="Pfam" id="PF20683">
    <property type="entry name" value="DUF6819"/>
    <property type="match status" value="1"/>
</dbReference>
<gene>
    <name evidence="3" type="ORF">ABE541_11080</name>
</gene>
<accession>A0ABV0BUX0</accession>
<dbReference type="InterPro" id="IPR049208">
    <property type="entry name" value="DUF6819"/>
</dbReference>
<evidence type="ECO:0000313" key="3">
    <source>
        <dbReference type="EMBL" id="MEN5377808.1"/>
    </source>
</evidence>
<evidence type="ECO:0000259" key="1">
    <source>
        <dbReference type="Pfam" id="PF16314"/>
    </source>
</evidence>
<keyword evidence="4" id="KW-1185">Reference proteome</keyword>
<evidence type="ECO:0000313" key="4">
    <source>
        <dbReference type="Proteomes" id="UP001409291"/>
    </source>
</evidence>
<feature type="domain" description="DUF4954" evidence="1">
    <location>
        <begin position="41"/>
        <end position="482"/>
    </location>
</feature>
<dbReference type="InterPro" id="IPR032533">
    <property type="entry name" value="DUF4954"/>
</dbReference>
<dbReference type="Proteomes" id="UP001409291">
    <property type="component" value="Unassembled WGS sequence"/>
</dbReference>
<dbReference type="Pfam" id="PF16314">
    <property type="entry name" value="DUF4954"/>
    <property type="match status" value="1"/>
</dbReference>
<comment type="caution">
    <text evidence="3">The sequence shown here is derived from an EMBL/GenBank/DDBJ whole genome shotgun (WGS) entry which is preliminary data.</text>
</comment>